<name>A0A9D4HYD4_DREPO</name>
<keyword evidence="3" id="KW-1185">Reference proteome</keyword>
<keyword evidence="1" id="KW-0175">Coiled coil</keyword>
<accession>A0A9D4HYD4</accession>
<evidence type="ECO:0000313" key="2">
    <source>
        <dbReference type="EMBL" id="KAH3737272.1"/>
    </source>
</evidence>
<evidence type="ECO:0000313" key="3">
    <source>
        <dbReference type="Proteomes" id="UP000828390"/>
    </source>
</evidence>
<comment type="caution">
    <text evidence="2">The sequence shown here is derived from an EMBL/GenBank/DDBJ whole genome shotgun (WGS) entry which is preliminary data.</text>
</comment>
<gene>
    <name evidence="2" type="ORF">DPMN_043855</name>
</gene>
<dbReference type="AlphaFoldDB" id="A0A9D4HYD4"/>
<organism evidence="2 3">
    <name type="scientific">Dreissena polymorpha</name>
    <name type="common">Zebra mussel</name>
    <name type="synonym">Mytilus polymorpha</name>
    <dbReference type="NCBI Taxonomy" id="45954"/>
    <lineage>
        <taxon>Eukaryota</taxon>
        <taxon>Metazoa</taxon>
        <taxon>Spiralia</taxon>
        <taxon>Lophotrochozoa</taxon>
        <taxon>Mollusca</taxon>
        <taxon>Bivalvia</taxon>
        <taxon>Autobranchia</taxon>
        <taxon>Heteroconchia</taxon>
        <taxon>Euheterodonta</taxon>
        <taxon>Imparidentia</taxon>
        <taxon>Neoheterodontei</taxon>
        <taxon>Myida</taxon>
        <taxon>Dreissenoidea</taxon>
        <taxon>Dreissenidae</taxon>
        <taxon>Dreissena</taxon>
    </lineage>
</organism>
<reference evidence="2" key="2">
    <citation type="submission" date="2020-11" db="EMBL/GenBank/DDBJ databases">
        <authorList>
            <person name="McCartney M.A."/>
            <person name="Auch B."/>
            <person name="Kono T."/>
            <person name="Mallez S."/>
            <person name="Becker A."/>
            <person name="Gohl D.M."/>
            <person name="Silverstein K.A.T."/>
            <person name="Koren S."/>
            <person name="Bechman K.B."/>
            <person name="Herman A."/>
            <person name="Abrahante J.E."/>
            <person name="Garbe J."/>
        </authorList>
    </citation>
    <scope>NUCLEOTIDE SEQUENCE</scope>
    <source>
        <strain evidence="2">Duluth1</strain>
        <tissue evidence="2">Whole animal</tissue>
    </source>
</reference>
<reference evidence="2" key="1">
    <citation type="journal article" date="2019" name="bioRxiv">
        <title>The Genome of the Zebra Mussel, Dreissena polymorpha: A Resource for Invasive Species Research.</title>
        <authorList>
            <person name="McCartney M.A."/>
            <person name="Auch B."/>
            <person name="Kono T."/>
            <person name="Mallez S."/>
            <person name="Zhang Y."/>
            <person name="Obille A."/>
            <person name="Becker A."/>
            <person name="Abrahante J.E."/>
            <person name="Garbe J."/>
            <person name="Badalamenti J.P."/>
            <person name="Herman A."/>
            <person name="Mangelson H."/>
            <person name="Liachko I."/>
            <person name="Sullivan S."/>
            <person name="Sone E.D."/>
            <person name="Koren S."/>
            <person name="Silverstein K.A.T."/>
            <person name="Beckman K.B."/>
            <person name="Gohl D.M."/>
        </authorList>
    </citation>
    <scope>NUCLEOTIDE SEQUENCE</scope>
    <source>
        <strain evidence="2">Duluth1</strain>
        <tissue evidence="2">Whole animal</tissue>
    </source>
</reference>
<dbReference type="EMBL" id="JAIWYP010000011">
    <property type="protein sequence ID" value="KAH3737272.1"/>
    <property type="molecule type" value="Genomic_DNA"/>
</dbReference>
<proteinExistence type="predicted"/>
<evidence type="ECO:0000256" key="1">
    <source>
        <dbReference type="SAM" id="Coils"/>
    </source>
</evidence>
<sequence length="230" mass="26147">MFDFRNCSRVKEISDEVPTSGAANLQPLSVKLQNILDQLKSLQTEREDSIQLIKGSYDEQLQKLTETRRNINAALDKIETNTKNEMVATMTKLEYSLKSNVEKCTRLQNELNRHREAIQEICNKDTPKLSFITSKKSSVIIQKSESFLKENFKSSIKFQPNSEIIDYLSQLSGLGKIEESNQTLLLQEIGEQVCELNTQLSRQEGEVVSHFGATAYTILDTCHIKTSCSF</sequence>
<dbReference type="Proteomes" id="UP000828390">
    <property type="component" value="Unassembled WGS sequence"/>
</dbReference>
<feature type="coiled-coil region" evidence="1">
    <location>
        <begin position="32"/>
        <end position="124"/>
    </location>
</feature>
<protein>
    <submittedName>
        <fullName evidence="2">Uncharacterized protein</fullName>
    </submittedName>
</protein>